<reference evidence="2 3" key="1">
    <citation type="submission" date="2020-07" db="EMBL/GenBank/DDBJ databases">
        <title>Vallitalea guaymasensis genome.</title>
        <authorList>
            <person name="Postec A."/>
        </authorList>
    </citation>
    <scope>NUCLEOTIDE SEQUENCE [LARGE SCALE GENOMIC DNA]</scope>
    <source>
        <strain evidence="2 3">Ra1766G1</strain>
    </source>
</reference>
<accession>A0A8J8MEH5</accession>
<dbReference type="RefSeq" id="WP_212691403.1">
    <property type="nucleotide sequence ID" value="NZ_CP058561.1"/>
</dbReference>
<sequence length="128" mass="14849">MKKKNVPYFFACLILVILVLYLFKLQNSPLEKIHNSTSVCIGYGYSSHMAEIDSKEDISELEELFNKAEFTKSDTAIKLPYLNIIFYNKNGKTKLNIDENGIIELDDNTYIKSEDINFKDLYSIFENN</sequence>
<proteinExistence type="predicted"/>
<name>A0A8J8MEH5_9FIRM</name>
<evidence type="ECO:0000256" key="1">
    <source>
        <dbReference type="SAM" id="Phobius"/>
    </source>
</evidence>
<dbReference type="AlphaFoldDB" id="A0A8J8MEH5"/>
<keyword evidence="3" id="KW-1185">Reference proteome</keyword>
<organism evidence="2 3">
    <name type="scientific">Vallitalea guaymasensis</name>
    <dbReference type="NCBI Taxonomy" id="1185412"/>
    <lineage>
        <taxon>Bacteria</taxon>
        <taxon>Bacillati</taxon>
        <taxon>Bacillota</taxon>
        <taxon>Clostridia</taxon>
        <taxon>Lachnospirales</taxon>
        <taxon>Vallitaleaceae</taxon>
        <taxon>Vallitalea</taxon>
    </lineage>
</organism>
<evidence type="ECO:0000313" key="2">
    <source>
        <dbReference type="EMBL" id="QUH31354.1"/>
    </source>
</evidence>
<keyword evidence="1" id="KW-0472">Membrane</keyword>
<protein>
    <submittedName>
        <fullName evidence="2">Uncharacterized protein</fullName>
    </submittedName>
</protein>
<keyword evidence="1" id="KW-1133">Transmembrane helix</keyword>
<dbReference type="Proteomes" id="UP000677305">
    <property type="component" value="Chromosome"/>
</dbReference>
<evidence type="ECO:0000313" key="3">
    <source>
        <dbReference type="Proteomes" id="UP000677305"/>
    </source>
</evidence>
<dbReference type="KEGG" id="vgu:HYG85_21470"/>
<feature type="transmembrane region" description="Helical" evidence="1">
    <location>
        <begin position="6"/>
        <end position="23"/>
    </location>
</feature>
<gene>
    <name evidence="2" type="ORF">HYG85_21470</name>
</gene>
<dbReference type="EMBL" id="CP058561">
    <property type="protein sequence ID" value="QUH31354.1"/>
    <property type="molecule type" value="Genomic_DNA"/>
</dbReference>
<keyword evidence="1" id="KW-0812">Transmembrane</keyword>